<dbReference type="AlphaFoldDB" id="A0A194V712"/>
<accession>A0A194V712</accession>
<evidence type="ECO:0000259" key="6">
    <source>
        <dbReference type="Pfam" id="PF01494"/>
    </source>
</evidence>
<evidence type="ECO:0000256" key="1">
    <source>
        <dbReference type="ARBA" id="ARBA00007992"/>
    </source>
</evidence>
<keyword evidence="2" id="KW-0285">Flavoprotein</keyword>
<evidence type="ECO:0000256" key="2">
    <source>
        <dbReference type="ARBA" id="ARBA00022630"/>
    </source>
</evidence>
<dbReference type="SUPFAM" id="SSF54373">
    <property type="entry name" value="FAD-linked reductases, C-terminal domain"/>
    <property type="match status" value="1"/>
</dbReference>
<keyword evidence="5" id="KW-0503">Monooxygenase</keyword>
<dbReference type="Pfam" id="PF01494">
    <property type="entry name" value="FAD_binding_3"/>
    <property type="match status" value="1"/>
</dbReference>
<evidence type="ECO:0000256" key="3">
    <source>
        <dbReference type="ARBA" id="ARBA00022827"/>
    </source>
</evidence>
<dbReference type="OrthoDB" id="9993796at2759"/>
<sequence length="261" mass="28794">MCSKGPVDVIENPGSILQWDDADRRLLAYPCADNKVYNIMAYLPNSAAGVIDESSWSGSGSKDNLVQAFSKFSPEVQQLVGEADDSLRVFALSDIESLPTWTNGRTALLGDAAHILQPYAGQRAAMAIEDAVSIATMLAPGTRPADVQSRLKLYEKARINRVNMVRDWSAKNRPGCVPMGSPGGWWFSSAVTKLNTWRVLAQTALFMQQTFGHNEREYSSKLLQQAVVRRPSLNVSGQPYPIRRRSSLWAYIIRDDQTAGA</sequence>
<organism evidence="7 8">
    <name type="scientific">Cytospora mali</name>
    <name type="common">Apple Valsa canker fungus</name>
    <name type="synonym">Valsa mali</name>
    <dbReference type="NCBI Taxonomy" id="578113"/>
    <lineage>
        <taxon>Eukaryota</taxon>
        <taxon>Fungi</taxon>
        <taxon>Dikarya</taxon>
        <taxon>Ascomycota</taxon>
        <taxon>Pezizomycotina</taxon>
        <taxon>Sordariomycetes</taxon>
        <taxon>Sordariomycetidae</taxon>
        <taxon>Diaporthales</taxon>
        <taxon>Cytosporaceae</taxon>
        <taxon>Cytospora</taxon>
    </lineage>
</organism>
<keyword evidence="4" id="KW-0560">Oxidoreductase</keyword>
<proteinExistence type="inferred from homology"/>
<gene>
    <name evidence="7" type="ORF">VP1G_06891</name>
</gene>
<dbReference type="Proteomes" id="UP000078576">
    <property type="component" value="Unassembled WGS sequence"/>
</dbReference>
<evidence type="ECO:0000313" key="7">
    <source>
        <dbReference type="EMBL" id="KUI59674.1"/>
    </source>
</evidence>
<name>A0A194V712_CYTMA</name>
<dbReference type="PANTHER" id="PTHR13789:SF317">
    <property type="entry name" value="FAD-BINDING DOMAIN-CONTAINING PROTEIN-RELATED"/>
    <property type="match status" value="1"/>
</dbReference>
<reference evidence="8" key="1">
    <citation type="submission" date="2014-12" db="EMBL/GenBank/DDBJ databases">
        <title>Genome Sequence of Valsa Canker Pathogens Uncovers a Specific Adaption of Colonization on Woody Bark.</title>
        <authorList>
            <person name="Yin Z."/>
            <person name="Liu H."/>
            <person name="Gao X."/>
            <person name="Li Z."/>
            <person name="Song N."/>
            <person name="Ke X."/>
            <person name="Dai Q."/>
            <person name="Wu Y."/>
            <person name="Sun Y."/>
            <person name="Xu J.-R."/>
            <person name="Kang Z.K."/>
            <person name="Wang L."/>
            <person name="Huang L."/>
        </authorList>
    </citation>
    <scope>NUCLEOTIDE SEQUENCE [LARGE SCALE GENOMIC DNA]</scope>
    <source>
        <strain evidence="8">SXYL134</strain>
    </source>
</reference>
<keyword evidence="3" id="KW-0274">FAD</keyword>
<dbReference type="InterPro" id="IPR002938">
    <property type="entry name" value="FAD-bd"/>
</dbReference>
<protein>
    <submittedName>
        <fullName evidence="7">3-hydroxybenzoate 6-hydroxylase 2</fullName>
    </submittedName>
</protein>
<keyword evidence="8" id="KW-1185">Reference proteome</keyword>
<dbReference type="EMBL" id="KN714734">
    <property type="protein sequence ID" value="KUI59674.1"/>
    <property type="molecule type" value="Genomic_DNA"/>
</dbReference>
<dbReference type="STRING" id="694573.A0A194V712"/>
<dbReference type="PANTHER" id="PTHR13789">
    <property type="entry name" value="MONOOXYGENASE"/>
    <property type="match status" value="1"/>
</dbReference>
<feature type="domain" description="FAD-binding" evidence="6">
    <location>
        <begin position="100"/>
        <end position="168"/>
    </location>
</feature>
<dbReference type="Gene3D" id="3.50.50.60">
    <property type="entry name" value="FAD/NAD(P)-binding domain"/>
    <property type="match status" value="1"/>
</dbReference>
<dbReference type="InterPro" id="IPR050493">
    <property type="entry name" value="FAD-dep_Monooxygenase_BioMet"/>
</dbReference>
<dbReference type="GO" id="GO:0004497">
    <property type="term" value="F:monooxygenase activity"/>
    <property type="evidence" value="ECO:0007669"/>
    <property type="project" value="UniProtKB-KW"/>
</dbReference>
<comment type="similarity">
    <text evidence="1">Belongs to the paxM FAD-dependent monooxygenase family.</text>
</comment>
<dbReference type="GO" id="GO:0071949">
    <property type="term" value="F:FAD binding"/>
    <property type="evidence" value="ECO:0007669"/>
    <property type="project" value="InterPro"/>
</dbReference>
<evidence type="ECO:0000313" key="8">
    <source>
        <dbReference type="Proteomes" id="UP000078576"/>
    </source>
</evidence>
<evidence type="ECO:0000256" key="5">
    <source>
        <dbReference type="ARBA" id="ARBA00023033"/>
    </source>
</evidence>
<dbReference type="SUPFAM" id="SSF51905">
    <property type="entry name" value="FAD/NAD(P)-binding domain"/>
    <property type="match status" value="1"/>
</dbReference>
<evidence type="ECO:0000256" key="4">
    <source>
        <dbReference type="ARBA" id="ARBA00023002"/>
    </source>
</evidence>
<dbReference type="InterPro" id="IPR036188">
    <property type="entry name" value="FAD/NAD-bd_sf"/>
</dbReference>